<reference evidence="3" key="2">
    <citation type="submission" date="2021-04" db="EMBL/GenBank/DDBJ databases">
        <authorList>
            <person name="Podell S."/>
        </authorList>
    </citation>
    <scope>NUCLEOTIDE SEQUENCE</scope>
    <source>
        <strain evidence="3">Hildebrandi</strain>
    </source>
</reference>
<evidence type="ECO:0000313" key="4">
    <source>
        <dbReference type="Proteomes" id="UP000693970"/>
    </source>
</evidence>
<keyword evidence="4" id="KW-1185">Reference proteome</keyword>
<evidence type="ECO:0000256" key="2">
    <source>
        <dbReference type="SAM" id="MobiDB-lite"/>
    </source>
</evidence>
<feature type="coiled-coil region" evidence="1">
    <location>
        <begin position="392"/>
        <end position="427"/>
    </location>
</feature>
<name>A0A9K3Q595_9STRA</name>
<organism evidence="3 4">
    <name type="scientific">Nitzschia inconspicua</name>
    <dbReference type="NCBI Taxonomy" id="303405"/>
    <lineage>
        <taxon>Eukaryota</taxon>
        <taxon>Sar</taxon>
        <taxon>Stramenopiles</taxon>
        <taxon>Ochrophyta</taxon>
        <taxon>Bacillariophyta</taxon>
        <taxon>Bacillariophyceae</taxon>
        <taxon>Bacillariophycidae</taxon>
        <taxon>Bacillariales</taxon>
        <taxon>Bacillariaceae</taxon>
        <taxon>Nitzschia</taxon>
    </lineage>
</organism>
<evidence type="ECO:0000313" key="3">
    <source>
        <dbReference type="EMBL" id="KAG7370825.1"/>
    </source>
</evidence>
<gene>
    <name evidence="3" type="ORF">IV203_019395</name>
</gene>
<evidence type="ECO:0000256" key="1">
    <source>
        <dbReference type="SAM" id="Coils"/>
    </source>
</evidence>
<feature type="region of interest" description="Disordered" evidence="2">
    <location>
        <begin position="33"/>
        <end position="75"/>
    </location>
</feature>
<reference evidence="3" key="1">
    <citation type="journal article" date="2021" name="Sci. Rep.">
        <title>Diploid genomic architecture of Nitzschia inconspicua, an elite biomass production diatom.</title>
        <authorList>
            <person name="Oliver A."/>
            <person name="Podell S."/>
            <person name="Pinowska A."/>
            <person name="Traller J.C."/>
            <person name="Smith S.R."/>
            <person name="McClure R."/>
            <person name="Beliaev A."/>
            <person name="Bohutskyi P."/>
            <person name="Hill E.A."/>
            <person name="Rabines A."/>
            <person name="Zheng H."/>
            <person name="Allen L.Z."/>
            <person name="Kuo A."/>
            <person name="Grigoriev I.V."/>
            <person name="Allen A.E."/>
            <person name="Hazlebeck D."/>
            <person name="Allen E.E."/>
        </authorList>
    </citation>
    <scope>NUCLEOTIDE SEQUENCE</scope>
    <source>
        <strain evidence="3">Hildebrandi</strain>
    </source>
</reference>
<dbReference type="Proteomes" id="UP000693970">
    <property type="component" value="Unassembled WGS sequence"/>
</dbReference>
<dbReference type="AlphaFoldDB" id="A0A9K3Q595"/>
<protein>
    <submittedName>
        <fullName evidence="3">Uncharacterized protein</fullName>
    </submittedName>
</protein>
<accession>A0A9K3Q595</accession>
<keyword evidence="1" id="KW-0175">Coiled coil</keyword>
<feature type="compositionally biased region" description="Basic and acidic residues" evidence="2">
    <location>
        <begin position="48"/>
        <end position="68"/>
    </location>
</feature>
<comment type="caution">
    <text evidence="3">The sequence shown here is derived from an EMBL/GenBank/DDBJ whole genome shotgun (WGS) entry which is preliminary data.</text>
</comment>
<sequence>MPKHQGQDRRRKSSSQLAVSWAISPNYLLDAHRRLLSSSQQKTQKRMNNKESNNKNKRKAPSEDDRSGPAKKLSRTNWKAAENFPLLRDAVLSATSCIDTLEKPTHDLAIAVPATTLKDNIKAFSKAANTWNVPLELFTRDMVFAGANKPALLSENDIAFLSECITKRDESNNGMSRKEVIRMVQEIAQCSSFMTAENHYDYLVRKKKLIGVKRNGRVTTAQPTTTKRSQVTPAQQLRWHTAFEDALNTQKRLNLPADEFAQVHDSFVGNLDESCFMANADGSVKVELFDHMCNRACEMSWEESNREVSQYLNVEMSKKQQKLVNPSYKNVLMGFMCYDVRGGGAKQKIAQRRLNIVDGNVNSYARCLNDPRRLAAMREMDQLISAVAQVAADQAREKVERKEVAAAKAKERKKKQAEEAAADTKKRDELKPALEAIMAKFVSGEKTAPAGFEEMSKSQLVNILKYFYDEKPRGLATMGKNKLVAHVMKFYDPSHSA</sequence>
<dbReference type="EMBL" id="JAGRRH010000004">
    <property type="protein sequence ID" value="KAG7370825.1"/>
    <property type="molecule type" value="Genomic_DNA"/>
</dbReference>
<proteinExistence type="predicted"/>